<accession>A0A0E9XXQ6</accession>
<reference evidence="2" key="2">
    <citation type="journal article" date="2015" name="Fish Shellfish Immunol.">
        <title>Early steps in the European eel (Anguilla anguilla)-Vibrio vulnificus interaction in the gills: Role of the RtxA13 toxin.</title>
        <authorList>
            <person name="Callol A."/>
            <person name="Pajuelo D."/>
            <person name="Ebbesson L."/>
            <person name="Teles M."/>
            <person name="MacKenzie S."/>
            <person name="Amaro C."/>
        </authorList>
    </citation>
    <scope>NUCLEOTIDE SEQUENCE</scope>
</reference>
<protein>
    <recommendedName>
        <fullName evidence="3">Secreted protein</fullName>
    </recommendedName>
</protein>
<keyword evidence="1" id="KW-0732">Signal</keyword>
<reference evidence="2" key="1">
    <citation type="submission" date="2014-11" db="EMBL/GenBank/DDBJ databases">
        <authorList>
            <person name="Amaro Gonzalez C."/>
        </authorList>
    </citation>
    <scope>NUCLEOTIDE SEQUENCE</scope>
</reference>
<feature type="chain" id="PRO_5007401684" description="Secreted protein" evidence="1">
    <location>
        <begin position="20"/>
        <end position="58"/>
    </location>
</feature>
<dbReference type="AlphaFoldDB" id="A0A0E9XXQ6"/>
<dbReference type="EMBL" id="GBXM01001075">
    <property type="protein sequence ID" value="JAI07503.1"/>
    <property type="molecule type" value="Transcribed_RNA"/>
</dbReference>
<evidence type="ECO:0000313" key="2">
    <source>
        <dbReference type="EMBL" id="JAI07503.1"/>
    </source>
</evidence>
<evidence type="ECO:0000256" key="1">
    <source>
        <dbReference type="SAM" id="SignalP"/>
    </source>
</evidence>
<feature type="signal peptide" evidence="1">
    <location>
        <begin position="1"/>
        <end position="19"/>
    </location>
</feature>
<proteinExistence type="predicted"/>
<dbReference type="EMBL" id="GBXM01040446">
    <property type="protein sequence ID" value="JAH68131.1"/>
    <property type="molecule type" value="Transcribed_RNA"/>
</dbReference>
<sequence>MFSSLFSFLSQSCISCCDAHSICICQDTLYSRNSSLLNNESYQHHLHKHSYHGRCSCM</sequence>
<name>A0A0E9XXQ6_ANGAN</name>
<organism evidence="2">
    <name type="scientific">Anguilla anguilla</name>
    <name type="common">European freshwater eel</name>
    <name type="synonym">Muraena anguilla</name>
    <dbReference type="NCBI Taxonomy" id="7936"/>
    <lineage>
        <taxon>Eukaryota</taxon>
        <taxon>Metazoa</taxon>
        <taxon>Chordata</taxon>
        <taxon>Craniata</taxon>
        <taxon>Vertebrata</taxon>
        <taxon>Euteleostomi</taxon>
        <taxon>Actinopterygii</taxon>
        <taxon>Neopterygii</taxon>
        <taxon>Teleostei</taxon>
        <taxon>Anguilliformes</taxon>
        <taxon>Anguillidae</taxon>
        <taxon>Anguilla</taxon>
    </lineage>
</organism>
<evidence type="ECO:0008006" key="3">
    <source>
        <dbReference type="Google" id="ProtNLM"/>
    </source>
</evidence>